<feature type="transmembrane region" description="Helical" evidence="5">
    <location>
        <begin position="159"/>
        <end position="179"/>
    </location>
</feature>
<dbReference type="InterPro" id="IPR058533">
    <property type="entry name" value="Cation_efflux_TM"/>
</dbReference>
<reference evidence="7 8" key="1">
    <citation type="submission" date="2024-02" db="EMBL/GenBank/DDBJ databases">
        <title>Bacterial strain from lacustrine sediment.</title>
        <authorList>
            <person name="Petit C."/>
            <person name="Fadhlaoui K."/>
        </authorList>
    </citation>
    <scope>NUCLEOTIDE SEQUENCE [LARGE SCALE GENOMIC DNA]</scope>
    <source>
        <strain evidence="7 8">IPX-CK</strain>
    </source>
</reference>
<evidence type="ECO:0000256" key="3">
    <source>
        <dbReference type="ARBA" id="ARBA00022989"/>
    </source>
</evidence>
<dbReference type="EMBL" id="CP146256">
    <property type="protein sequence ID" value="XAH73828.1"/>
    <property type="molecule type" value="Genomic_DNA"/>
</dbReference>
<evidence type="ECO:0000313" key="7">
    <source>
        <dbReference type="EMBL" id="XAH73828.1"/>
    </source>
</evidence>
<gene>
    <name evidence="7" type="ORF">V6984_20355</name>
</gene>
<dbReference type="Proteomes" id="UP001451571">
    <property type="component" value="Chromosome"/>
</dbReference>
<keyword evidence="4 5" id="KW-0472">Membrane</keyword>
<comment type="subcellular location">
    <subcellularLocation>
        <location evidence="1">Membrane</location>
        <topology evidence="1">Multi-pass membrane protein</topology>
    </subcellularLocation>
</comment>
<evidence type="ECO:0000313" key="8">
    <source>
        <dbReference type="Proteomes" id="UP001451571"/>
    </source>
</evidence>
<accession>A0ABZ3EWT5</accession>
<evidence type="ECO:0000256" key="4">
    <source>
        <dbReference type="ARBA" id="ARBA00023136"/>
    </source>
</evidence>
<protein>
    <submittedName>
        <fullName evidence="7">Cation transporter</fullName>
    </submittedName>
</protein>
<feature type="transmembrane region" description="Helical" evidence="5">
    <location>
        <begin position="36"/>
        <end position="57"/>
    </location>
</feature>
<keyword evidence="2 5" id="KW-0812">Transmembrane</keyword>
<evidence type="ECO:0000256" key="2">
    <source>
        <dbReference type="ARBA" id="ARBA00022692"/>
    </source>
</evidence>
<name>A0ABZ3EWT5_9FIRM</name>
<keyword evidence="8" id="KW-1185">Reference proteome</keyword>
<evidence type="ECO:0000256" key="5">
    <source>
        <dbReference type="SAM" id="Phobius"/>
    </source>
</evidence>
<feature type="transmembrane region" description="Helical" evidence="5">
    <location>
        <begin position="120"/>
        <end position="138"/>
    </location>
</feature>
<dbReference type="SUPFAM" id="SSF161111">
    <property type="entry name" value="Cation efflux protein transmembrane domain-like"/>
    <property type="match status" value="1"/>
</dbReference>
<dbReference type="Pfam" id="PF01545">
    <property type="entry name" value="Cation_efflux"/>
    <property type="match status" value="1"/>
</dbReference>
<dbReference type="InterPro" id="IPR027469">
    <property type="entry name" value="Cation_efflux_TMD_sf"/>
</dbReference>
<feature type="transmembrane region" description="Helical" evidence="5">
    <location>
        <begin position="12"/>
        <end position="30"/>
    </location>
</feature>
<feature type="transmembrane region" description="Helical" evidence="5">
    <location>
        <begin position="78"/>
        <end position="100"/>
    </location>
</feature>
<dbReference type="RefSeq" id="WP_342757429.1">
    <property type="nucleotide sequence ID" value="NZ_CP146256.1"/>
</dbReference>
<feature type="domain" description="Cation efflux protein transmembrane" evidence="6">
    <location>
        <begin position="11"/>
        <end position="223"/>
    </location>
</feature>
<organism evidence="7 8">
    <name type="scientific">Kineothrix sedimenti</name>
    <dbReference type="NCBI Taxonomy" id="3123317"/>
    <lineage>
        <taxon>Bacteria</taxon>
        <taxon>Bacillati</taxon>
        <taxon>Bacillota</taxon>
        <taxon>Clostridia</taxon>
        <taxon>Lachnospirales</taxon>
        <taxon>Lachnospiraceae</taxon>
        <taxon>Kineothrix</taxon>
    </lineage>
</organism>
<keyword evidence="3 5" id="KW-1133">Transmembrane helix</keyword>
<feature type="transmembrane region" description="Helical" evidence="5">
    <location>
        <begin position="191"/>
        <end position="210"/>
    </location>
</feature>
<sequence length="309" mass="34552">MNQKQYEQRALIVGIISNILMGGAGVWVYHITKIEALFLDAYFTLLAVLSGIAATIISKKSKNTSKSFPHGYFFMEPLYAILKSLLTLALLVYATISVTVKAMDYFLYGTGEIMNYGPVIPYEILMVILCTALSFFYWKQNKRTNNTSTMLSAEAKATLIDGIMSGGIGIGILIISFISKGSTGGGNGESPFSFLLYTGDFFITIILAVFSVKEPFKVMKEAFIEFANGIVTKDEIKTPIERTVKKYLLNNTELKNCYIHKVGMSFRVFIHLDSQSDIINKDELLKKTICIEKELSHEYENVSVSFIFP</sequence>
<dbReference type="Gene3D" id="1.20.1510.10">
    <property type="entry name" value="Cation efflux protein transmembrane domain"/>
    <property type="match status" value="1"/>
</dbReference>
<evidence type="ECO:0000256" key="1">
    <source>
        <dbReference type="ARBA" id="ARBA00004141"/>
    </source>
</evidence>
<evidence type="ECO:0000259" key="6">
    <source>
        <dbReference type="Pfam" id="PF01545"/>
    </source>
</evidence>
<proteinExistence type="predicted"/>